<evidence type="ECO:0000256" key="7">
    <source>
        <dbReference type="SAM" id="MobiDB-lite"/>
    </source>
</evidence>
<evidence type="ECO:0000256" key="5">
    <source>
        <dbReference type="ARBA" id="ARBA00022949"/>
    </source>
</evidence>
<dbReference type="GO" id="GO:0060997">
    <property type="term" value="P:dendritic spine morphogenesis"/>
    <property type="evidence" value="ECO:0007669"/>
    <property type="project" value="TreeGrafter"/>
</dbReference>
<feature type="region of interest" description="Disordered" evidence="7">
    <location>
        <begin position="288"/>
        <end position="316"/>
    </location>
</feature>
<dbReference type="InterPro" id="IPR011989">
    <property type="entry name" value="ARM-like"/>
</dbReference>
<evidence type="ECO:0000313" key="9">
    <source>
        <dbReference type="Proteomes" id="UP000261480"/>
    </source>
</evidence>
<dbReference type="Proteomes" id="UP000261480">
    <property type="component" value="Unplaced"/>
</dbReference>
<reference evidence="8" key="2">
    <citation type="submission" date="2025-09" db="UniProtKB">
        <authorList>
            <consortium name="Ensembl"/>
        </authorList>
    </citation>
    <scope>IDENTIFICATION</scope>
</reference>
<dbReference type="PROSITE" id="PS50176">
    <property type="entry name" value="ARM_REPEAT"/>
    <property type="match status" value="3"/>
</dbReference>
<feature type="region of interest" description="Disordered" evidence="7">
    <location>
        <begin position="332"/>
        <end position="379"/>
    </location>
</feature>
<dbReference type="PANTHER" id="PTHR10372:SF9">
    <property type="entry name" value="CATENIN DELTA-2"/>
    <property type="match status" value="1"/>
</dbReference>
<evidence type="ECO:0000256" key="4">
    <source>
        <dbReference type="ARBA" id="ARBA00022889"/>
    </source>
</evidence>
<dbReference type="Gene3D" id="1.25.10.10">
    <property type="entry name" value="Leucine-rich Repeat Variant"/>
    <property type="match status" value="1"/>
</dbReference>
<feature type="repeat" description="ARM" evidence="6">
    <location>
        <begin position="523"/>
        <end position="566"/>
    </location>
</feature>
<dbReference type="GO" id="GO:0005634">
    <property type="term" value="C:nucleus"/>
    <property type="evidence" value="ECO:0007669"/>
    <property type="project" value="TreeGrafter"/>
</dbReference>
<dbReference type="GO" id="GO:0014069">
    <property type="term" value="C:postsynaptic density"/>
    <property type="evidence" value="ECO:0007669"/>
    <property type="project" value="TreeGrafter"/>
</dbReference>
<dbReference type="SMART" id="SM00185">
    <property type="entry name" value="ARM"/>
    <property type="match status" value="6"/>
</dbReference>
<feature type="compositionally biased region" description="Polar residues" evidence="7">
    <location>
        <begin position="202"/>
        <end position="216"/>
    </location>
</feature>
<dbReference type="InterPro" id="IPR028435">
    <property type="entry name" value="Plakophilin/d_Catenin"/>
</dbReference>
<dbReference type="GO" id="GO:0005886">
    <property type="term" value="C:plasma membrane"/>
    <property type="evidence" value="ECO:0007669"/>
    <property type="project" value="TreeGrafter"/>
</dbReference>
<dbReference type="InterPro" id="IPR016024">
    <property type="entry name" value="ARM-type_fold"/>
</dbReference>
<dbReference type="GO" id="GO:0005737">
    <property type="term" value="C:cytoplasm"/>
    <property type="evidence" value="ECO:0007669"/>
    <property type="project" value="TreeGrafter"/>
</dbReference>
<reference evidence="8" key="1">
    <citation type="submission" date="2025-08" db="UniProtKB">
        <authorList>
            <consortium name="Ensembl"/>
        </authorList>
    </citation>
    <scope>IDENTIFICATION</scope>
</reference>
<dbReference type="AlphaFoldDB" id="A0A3B3WL73"/>
<accession>A0A3B3WL73</accession>
<dbReference type="FunFam" id="1.25.10.10:FF:001492">
    <property type="entry name" value="Catenin (cadherin-associated protein), delta 2b"/>
    <property type="match status" value="1"/>
</dbReference>
<proteinExistence type="inferred from homology"/>
<comment type="similarity">
    <text evidence="2">Belongs to the beta-catenin family.</text>
</comment>
<evidence type="ECO:0000256" key="6">
    <source>
        <dbReference type="PROSITE-ProRule" id="PRU00259"/>
    </source>
</evidence>
<feature type="compositionally biased region" description="Low complexity" evidence="7">
    <location>
        <begin position="217"/>
        <end position="230"/>
    </location>
</feature>
<feature type="region of interest" description="Disordered" evidence="7">
    <location>
        <begin position="178"/>
        <end position="234"/>
    </location>
</feature>
<sequence>MAIYRYKYTAGQQNTHMITCEISPTCTTFWLNPCMYLWYKKYKQAEQTCHSMQDQCDSNSHTAALCRISSDISNRDKTDGQKDIEDELTTGLELVDSCIRSLQESGILDSGERPALLSQSSLQLNSTPEASLQYSASYHSNQTLALSDSISAATPQRSGQVGGAVHRIYYSSSTLPAQRVSSPLSGGGGSGSGSPSKHQRLGSASDTPGYSTTQRLPSSSPSSSPSKQSPANRLAKSYSVANKNGLCLQMSSGIGSYATLSPKRLAAHHASDQYKISHELYATATLQRPGSLAGSRGSYSSQHSQEALRPLGSPEHHIDPIYEERVYHNKGPMRSLSQSQGPDTGPYRNNTAPSSPGVDSTPLQRTGSHGTGTGSYNVYGSDPYVADPYRTLQYCPSVVESPYSKSGPALPPEGSLQRSPSIDSIQKDPREFGWRDPELPEVIQMLQHQFPSVQSNAAAYLQHLCFGDNKIKAEIRRQGGIQLLVDLLDHRMSEVHRSACGALRNLVYGKANDENKVTLKNCGGIPALVRLLRKTGDVEIRELVTGVLWNLSSCDALKMPIIQDALAVLTNSVIIPHSNWDSSPGHLDDRKLHLHTSQVLRNATGCLRNVSSAGEEARRRMRECDGLTDALLYVIQISLGSSEIDSKTVENCVCILRNLSYRLAAETSHGQQGGLEELDGLLCDANGCEGESSGCWGKKKKKKKGAEQWDGVSPFPDTAEPPKGVQMLWHPTIVKPYLTLLSECSNPDTLEGAAGALQNLAAGSWKEMIPYFCHKDEENCEFISLQQSGEWSVYIRAAVRKEKGLPILVELLRIDNDKVVCAVATALRNMDLFHYLSLLHRLPTFLFSFYNNQKILSHSSSSVVASGHVSFS</sequence>
<evidence type="ECO:0000256" key="3">
    <source>
        <dbReference type="ARBA" id="ARBA00022737"/>
    </source>
</evidence>
<keyword evidence="9" id="KW-1185">Reference proteome</keyword>
<feature type="repeat" description="ARM" evidence="6">
    <location>
        <begin position="479"/>
        <end position="514"/>
    </location>
</feature>
<dbReference type="GO" id="GO:0098609">
    <property type="term" value="P:cell-cell adhesion"/>
    <property type="evidence" value="ECO:0007669"/>
    <property type="project" value="InterPro"/>
</dbReference>
<keyword evidence="3" id="KW-0677">Repeat</keyword>
<dbReference type="SUPFAM" id="SSF48371">
    <property type="entry name" value="ARM repeat"/>
    <property type="match status" value="1"/>
</dbReference>
<keyword evidence="5" id="KW-0965">Cell junction</keyword>
<dbReference type="GO" id="GO:0005912">
    <property type="term" value="C:adherens junction"/>
    <property type="evidence" value="ECO:0007669"/>
    <property type="project" value="TreeGrafter"/>
</dbReference>
<evidence type="ECO:0008006" key="10">
    <source>
        <dbReference type="Google" id="ProtNLM"/>
    </source>
</evidence>
<dbReference type="Ensembl" id="ENSPMET00000010680.1">
    <property type="protein sequence ID" value="ENSPMEP00000003548.1"/>
    <property type="gene ID" value="ENSPMEG00000006351.1"/>
</dbReference>
<evidence type="ECO:0000256" key="1">
    <source>
        <dbReference type="ARBA" id="ARBA00004282"/>
    </source>
</evidence>
<feature type="repeat" description="ARM" evidence="6">
    <location>
        <begin position="803"/>
        <end position="830"/>
    </location>
</feature>
<protein>
    <recommendedName>
        <fullName evidence="10">Catenin delta 2</fullName>
    </recommendedName>
</protein>
<feature type="compositionally biased region" description="Polar residues" evidence="7">
    <location>
        <begin position="335"/>
        <end position="378"/>
    </location>
</feature>
<dbReference type="InterPro" id="IPR000225">
    <property type="entry name" value="Armadillo"/>
</dbReference>
<evidence type="ECO:0000313" key="8">
    <source>
        <dbReference type="Ensembl" id="ENSPMEP00000003548.1"/>
    </source>
</evidence>
<dbReference type="STRING" id="48701.ENSPMEP00000003548"/>
<name>A0A3B3WL73_9TELE</name>
<dbReference type="Pfam" id="PF00514">
    <property type="entry name" value="Arm"/>
    <property type="match status" value="4"/>
</dbReference>
<feature type="region of interest" description="Disordered" evidence="7">
    <location>
        <begin position="402"/>
        <end position="424"/>
    </location>
</feature>
<dbReference type="PANTHER" id="PTHR10372">
    <property type="entry name" value="PLAKOPHILLIN-RELATED"/>
    <property type="match status" value="1"/>
</dbReference>
<keyword evidence="4" id="KW-0130">Cell adhesion</keyword>
<organism evidence="8 9">
    <name type="scientific">Poecilia mexicana</name>
    <dbReference type="NCBI Taxonomy" id="48701"/>
    <lineage>
        <taxon>Eukaryota</taxon>
        <taxon>Metazoa</taxon>
        <taxon>Chordata</taxon>
        <taxon>Craniata</taxon>
        <taxon>Vertebrata</taxon>
        <taxon>Euteleostomi</taxon>
        <taxon>Actinopterygii</taxon>
        <taxon>Neopterygii</taxon>
        <taxon>Teleostei</taxon>
        <taxon>Neoteleostei</taxon>
        <taxon>Acanthomorphata</taxon>
        <taxon>Ovalentaria</taxon>
        <taxon>Atherinomorphae</taxon>
        <taxon>Cyprinodontiformes</taxon>
        <taxon>Poeciliidae</taxon>
        <taxon>Poeciliinae</taxon>
        <taxon>Poecilia</taxon>
    </lineage>
</organism>
<evidence type="ECO:0000256" key="2">
    <source>
        <dbReference type="ARBA" id="ARBA00005462"/>
    </source>
</evidence>
<comment type="subcellular location">
    <subcellularLocation>
        <location evidence="1">Cell junction</location>
    </subcellularLocation>
</comment>